<reference evidence="1" key="1">
    <citation type="submission" date="2023-01" db="EMBL/GenBank/DDBJ databases">
        <title>Sulfurovum sp. zt1-1 genome assembly.</title>
        <authorList>
            <person name="Wang J."/>
        </authorList>
    </citation>
    <scope>NUCLEOTIDE SEQUENCE</scope>
    <source>
        <strain evidence="1">Zt1-1</strain>
    </source>
</reference>
<sequence>MIGLIKKLFGKIEEKEFIPDPPGRTFKRVPTSKYFEGEYPPEELENIAKAKQNKIDQIKALELAPKFLRYTFKHNNNEEITAAYVVFQKEIFDEKWNMVHVTEVSFCVQSTDFEEFENMSGISLQNDFRDLSQINNKTYNGEERRREERELF</sequence>
<organism evidence="1 2">
    <name type="scientific">Sulfurovum zhangzhouensis</name>
    <dbReference type="NCBI Taxonomy" id="3019067"/>
    <lineage>
        <taxon>Bacteria</taxon>
        <taxon>Pseudomonadati</taxon>
        <taxon>Campylobacterota</taxon>
        <taxon>Epsilonproteobacteria</taxon>
        <taxon>Campylobacterales</taxon>
        <taxon>Sulfurovaceae</taxon>
        <taxon>Sulfurovum</taxon>
    </lineage>
</organism>
<proteinExistence type="predicted"/>
<comment type="caution">
    <text evidence="1">The sequence shown here is derived from an EMBL/GenBank/DDBJ whole genome shotgun (WGS) entry which is preliminary data.</text>
</comment>
<protein>
    <submittedName>
        <fullName evidence="1">Uncharacterized protein</fullName>
    </submittedName>
</protein>
<name>A0ABT7QXR5_9BACT</name>
<evidence type="ECO:0000313" key="2">
    <source>
        <dbReference type="Proteomes" id="UP001169069"/>
    </source>
</evidence>
<evidence type="ECO:0000313" key="1">
    <source>
        <dbReference type="EMBL" id="MDM5271573.1"/>
    </source>
</evidence>
<dbReference type="EMBL" id="JAQIBD010000002">
    <property type="protein sequence ID" value="MDM5271573.1"/>
    <property type="molecule type" value="Genomic_DNA"/>
</dbReference>
<keyword evidence="2" id="KW-1185">Reference proteome</keyword>
<dbReference type="RefSeq" id="WP_289413156.1">
    <property type="nucleotide sequence ID" value="NZ_JAQIBD010000002.1"/>
</dbReference>
<accession>A0ABT7QXR5</accession>
<gene>
    <name evidence="1" type="ORF">PGH07_05250</name>
</gene>
<dbReference type="Proteomes" id="UP001169069">
    <property type="component" value="Unassembled WGS sequence"/>
</dbReference>